<evidence type="ECO:0000256" key="5">
    <source>
        <dbReference type="ARBA" id="ARBA00023125"/>
    </source>
</evidence>
<dbReference type="InterPro" id="IPR005685">
    <property type="entry name" value="IHF_beta"/>
</dbReference>
<evidence type="ECO:0000256" key="9">
    <source>
        <dbReference type="RuleBase" id="RU003939"/>
    </source>
</evidence>
<dbReference type="PANTHER" id="PTHR33175:SF5">
    <property type="entry name" value="INTEGRATION HOST FACTOR SUBUNIT BETA"/>
    <property type="match status" value="1"/>
</dbReference>
<keyword evidence="3 8" id="KW-0810">Translation regulation</keyword>
<sequence length="137" mass="14541">MTKSELVEKLAARFPQLLLRDADISVKTILDAMSDALADGHRIEIRGFGSFGLNRRPPRVGRNPKSGERVLVPEKRVPHFKAGKELRERVDRNIAPSSGGSGNGHLAGTPSGKSPQGAAPGSSTVLHEGSGLNLARS</sequence>
<dbReference type="PRINTS" id="PR01727">
    <property type="entry name" value="DNABINDINGHU"/>
</dbReference>
<dbReference type="PANTHER" id="PTHR33175">
    <property type="entry name" value="DNA-BINDING PROTEIN HU"/>
    <property type="match status" value="1"/>
</dbReference>
<comment type="caution">
    <text evidence="12">The sequence shown here is derived from an EMBL/GenBank/DDBJ whole genome shotgun (WGS) entry which is preliminary data.</text>
</comment>
<evidence type="ECO:0000256" key="6">
    <source>
        <dbReference type="ARBA" id="ARBA00023163"/>
    </source>
</evidence>
<dbReference type="CDD" id="cd13836">
    <property type="entry name" value="IHF_B"/>
    <property type="match status" value="1"/>
</dbReference>
<protein>
    <recommendedName>
        <fullName evidence="2 8">Integration host factor subunit beta</fullName>
        <shortName evidence="8">IHF-beta</shortName>
    </recommendedName>
</protein>
<keyword evidence="7 8" id="KW-0233">DNA recombination</keyword>
<dbReference type="InterPro" id="IPR010992">
    <property type="entry name" value="IHF-like_DNA-bd_dom_sf"/>
</dbReference>
<dbReference type="NCBIfam" id="NF001222">
    <property type="entry name" value="PRK00199.1"/>
    <property type="match status" value="1"/>
</dbReference>
<evidence type="ECO:0000256" key="4">
    <source>
        <dbReference type="ARBA" id="ARBA00023015"/>
    </source>
</evidence>
<dbReference type="Gene3D" id="4.10.520.10">
    <property type="entry name" value="IHF-like DNA-binding proteins"/>
    <property type="match status" value="1"/>
</dbReference>
<dbReference type="Proteomes" id="UP000727654">
    <property type="component" value="Unassembled WGS sequence"/>
</dbReference>
<dbReference type="SUPFAM" id="SSF47729">
    <property type="entry name" value="IHF-like DNA-binding proteins"/>
    <property type="match status" value="1"/>
</dbReference>
<gene>
    <name evidence="8 12" type="primary">ihfB</name>
    <name evidence="8" type="synonym">himD</name>
    <name evidence="12" type="ORF">LMG23992_00261</name>
</gene>
<dbReference type="NCBIfam" id="TIGR00988">
    <property type="entry name" value="hip"/>
    <property type="match status" value="1"/>
</dbReference>
<evidence type="ECO:0000256" key="11">
    <source>
        <dbReference type="SAM" id="MobiDB-lite"/>
    </source>
</evidence>
<organism evidence="12 13">
    <name type="scientific">Cupriavidus laharis</name>
    <dbReference type="NCBI Taxonomy" id="151654"/>
    <lineage>
        <taxon>Bacteria</taxon>
        <taxon>Pseudomonadati</taxon>
        <taxon>Pseudomonadota</taxon>
        <taxon>Betaproteobacteria</taxon>
        <taxon>Burkholderiales</taxon>
        <taxon>Burkholderiaceae</taxon>
        <taxon>Cupriavidus</taxon>
    </lineage>
</organism>
<evidence type="ECO:0000256" key="3">
    <source>
        <dbReference type="ARBA" id="ARBA00022845"/>
    </source>
</evidence>
<evidence type="ECO:0000256" key="2">
    <source>
        <dbReference type="ARBA" id="ARBA00018700"/>
    </source>
</evidence>
<accession>A0ABM8WCT6</accession>
<evidence type="ECO:0000256" key="1">
    <source>
        <dbReference type="ARBA" id="ARBA00010529"/>
    </source>
</evidence>
<name>A0ABM8WCT6_9BURK</name>
<evidence type="ECO:0000313" key="13">
    <source>
        <dbReference type="Proteomes" id="UP000727654"/>
    </source>
</evidence>
<evidence type="ECO:0000256" key="10">
    <source>
        <dbReference type="RuleBase" id="RU003941"/>
    </source>
</evidence>
<comment type="function">
    <text evidence="8 10">This protein is one of the two subunits of integration host factor, a specific DNA-binding protein that functions in genetic recombination as well as in transcriptional and translational control.</text>
</comment>
<dbReference type="InterPro" id="IPR000119">
    <property type="entry name" value="Hist_DNA-bd"/>
</dbReference>
<keyword evidence="6 8" id="KW-0804">Transcription</keyword>
<proteinExistence type="inferred from homology"/>
<comment type="similarity">
    <text evidence="1 8 9">Belongs to the bacterial histone-like protein family.</text>
</comment>
<keyword evidence="4 8" id="KW-0805">Transcription regulation</keyword>
<feature type="compositionally biased region" description="Basic and acidic residues" evidence="11">
    <location>
        <begin position="65"/>
        <end position="92"/>
    </location>
</feature>
<feature type="region of interest" description="Disordered" evidence="11">
    <location>
        <begin position="49"/>
        <end position="137"/>
    </location>
</feature>
<evidence type="ECO:0000313" key="12">
    <source>
        <dbReference type="EMBL" id="CAG9165113.1"/>
    </source>
</evidence>
<dbReference type="EMBL" id="CAJZAI010000001">
    <property type="protein sequence ID" value="CAG9165113.1"/>
    <property type="molecule type" value="Genomic_DNA"/>
</dbReference>
<dbReference type="SMART" id="SM00411">
    <property type="entry name" value="BHL"/>
    <property type="match status" value="1"/>
</dbReference>
<dbReference type="RefSeq" id="WP_224077985.1">
    <property type="nucleotide sequence ID" value="NZ_CAJZAI010000001.1"/>
</dbReference>
<dbReference type="Pfam" id="PF00216">
    <property type="entry name" value="Bac_DNA_binding"/>
    <property type="match status" value="1"/>
</dbReference>
<evidence type="ECO:0000256" key="8">
    <source>
        <dbReference type="HAMAP-Rule" id="MF_00381"/>
    </source>
</evidence>
<evidence type="ECO:0000256" key="7">
    <source>
        <dbReference type="ARBA" id="ARBA00023172"/>
    </source>
</evidence>
<keyword evidence="13" id="KW-1185">Reference proteome</keyword>
<dbReference type="HAMAP" id="MF_00381">
    <property type="entry name" value="IHF_beta"/>
    <property type="match status" value="1"/>
</dbReference>
<comment type="subunit">
    <text evidence="8 10">Heterodimer of an alpha and a beta chain.</text>
</comment>
<reference evidence="12 13" key="1">
    <citation type="submission" date="2021-08" db="EMBL/GenBank/DDBJ databases">
        <authorList>
            <person name="Peeters C."/>
        </authorList>
    </citation>
    <scope>NUCLEOTIDE SEQUENCE [LARGE SCALE GENOMIC DNA]</scope>
    <source>
        <strain evidence="12 13">LMG 23992</strain>
    </source>
</reference>
<keyword evidence="5 8" id="KW-0238">DNA-binding</keyword>